<dbReference type="Proteomes" id="UP000560000">
    <property type="component" value="Unassembled WGS sequence"/>
</dbReference>
<dbReference type="GO" id="GO:0016780">
    <property type="term" value="F:phosphotransferase activity, for other substituted phosphate groups"/>
    <property type="evidence" value="ECO:0007669"/>
    <property type="project" value="InterPro"/>
</dbReference>
<feature type="transmembrane region" description="Helical" evidence="8">
    <location>
        <begin position="53"/>
        <end position="71"/>
    </location>
</feature>
<evidence type="ECO:0000313" key="12">
    <source>
        <dbReference type="Proteomes" id="UP000560000"/>
    </source>
</evidence>
<evidence type="ECO:0000313" key="9">
    <source>
        <dbReference type="EMBL" id="KGI78213.1"/>
    </source>
</evidence>
<comment type="cofactor">
    <cofactor evidence="7">
        <name>Mg(2+)</name>
        <dbReference type="ChEBI" id="CHEBI:18420"/>
    </cofactor>
</comment>
<dbReference type="Proteomes" id="UP000029708">
    <property type="component" value="Unassembled WGS sequence"/>
</dbReference>
<dbReference type="STRING" id="1543381.LF63_0107720"/>
<evidence type="ECO:0000256" key="8">
    <source>
        <dbReference type="SAM" id="Phobius"/>
    </source>
</evidence>
<dbReference type="EMBL" id="JACHET010000001">
    <property type="protein sequence ID" value="MBB6183326.1"/>
    <property type="molecule type" value="Genomic_DNA"/>
</dbReference>
<dbReference type="OrthoDB" id="9783652at2"/>
<comment type="subcellular location">
    <subcellularLocation>
        <location evidence="1">Cell membrane</location>
        <topology evidence="1">Multi-pass membrane protein</topology>
    </subcellularLocation>
</comment>
<dbReference type="PANTHER" id="PTHR22926:SF3">
    <property type="entry name" value="UNDECAPRENYL-PHOSPHATE ALPHA-N-ACETYLGLUCOSAMINYL 1-PHOSPHATE TRANSFERASE"/>
    <property type="match status" value="1"/>
</dbReference>
<evidence type="ECO:0000256" key="5">
    <source>
        <dbReference type="ARBA" id="ARBA00022989"/>
    </source>
</evidence>
<feature type="transmembrane region" description="Helical" evidence="8">
    <location>
        <begin position="108"/>
        <end position="124"/>
    </location>
</feature>
<name>A0A099CW69_9GAMM</name>
<dbReference type="GO" id="GO:0046872">
    <property type="term" value="F:metal ion binding"/>
    <property type="evidence" value="ECO:0007669"/>
    <property type="project" value="UniProtKB-KW"/>
</dbReference>
<keyword evidence="5 8" id="KW-1133">Transmembrane helix</keyword>
<feature type="binding site" evidence="7">
    <location>
        <position position="208"/>
    </location>
    <ligand>
        <name>Mg(2+)</name>
        <dbReference type="ChEBI" id="CHEBI:18420"/>
    </ligand>
</feature>
<protein>
    <submittedName>
        <fullName evidence="10">UDP-N-acetylmuramyl pentapeptide phosphotransferase/UDP-N-acetylglucosamine-1-phosphate transferase</fullName>
    </submittedName>
</protein>
<feature type="transmembrane region" description="Helical" evidence="8">
    <location>
        <begin position="285"/>
        <end position="302"/>
    </location>
</feature>
<feature type="transmembrane region" description="Helical" evidence="8">
    <location>
        <begin position="6"/>
        <end position="32"/>
    </location>
</feature>
<feature type="transmembrane region" description="Helical" evidence="8">
    <location>
        <begin position="308"/>
        <end position="327"/>
    </location>
</feature>
<feature type="transmembrane region" description="Helical" evidence="8">
    <location>
        <begin position="231"/>
        <end position="253"/>
    </location>
</feature>
<dbReference type="CDD" id="cd06854">
    <property type="entry name" value="GT_WbpL_WbcO_like"/>
    <property type="match status" value="1"/>
</dbReference>
<evidence type="ECO:0000256" key="4">
    <source>
        <dbReference type="ARBA" id="ARBA00022692"/>
    </source>
</evidence>
<dbReference type="AlphaFoldDB" id="A0A099CW69"/>
<feature type="transmembrane region" description="Helical" evidence="8">
    <location>
        <begin position="156"/>
        <end position="174"/>
    </location>
</feature>
<dbReference type="GO" id="GO:0005886">
    <property type="term" value="C:plasma membrane"/>
    <property type="evidence" value="ECO:0007669"/>
    <property type="project" value="UniProtKB-SubCell"/>
</dbReference>
<feature type="transmembrane region" description="Helical" evidence="8">
    <location>
        <begin position="77"/>
        <end position="96"/>
    </location>
</feature>
<dbReference type="GO" id="GO:0044038">
    <property type="term" value="P:cell wall macromolecule biosynthetic process"/>
    <property type="evidence" value="ECO:0007669"/>
    <property type="project" value="TreeGrafter"/>
</dbReference>
<accession>A0A099CW69</accession>
<evidence type="ECO:0000313" key="11">
    <source>
        <dbReference type="Proteomes" id="UP000029708"/>
    </source>
</evidence>
<evidence type="ECO:0000256" key="2">
    <source>
        <dbReference type="ARBA" id="ARBA00022475"/>
    </source>
</evidence>
<gene>
    <name evidence="10" type="ORF">HNQ86_000671</name>
    <name evidence="9" type="ORF">LF63_0107720</name>
</gene>
<dbReference type="InterPro" id="IPR000715">
    <property type="entry name" value="Glycosyl_transferase_4"/>
</dbReference>
<keyword evidence="4 8" id="KW-0812">Transmembrane</keyword>
<proteinExistence type="predicted"/>
<sequence>MMDLHLLALATVSVLVAMLASMLATGFMVDYARRRGMLDHPGQRRSHTMPTPRGGGLGLTMGAALGMAPVLVFTQPALLTVVFLAALFLVALIGWMDDHRDLPAWPRLAIHLVAALLFCVPLILMTGWLLWWLAPLVLAAAWSINLHNFMDGSDGMLGVQLVFVGLLSAGLCTLQGWPDLAMLNLGLSAAATGFLAFNLPPARIFMGDVGSGSAGLLVFMLAALWCREDIAALWPILIVHAVFMTDAGMTLAARMLRGKRWYTAHREHLYQWLVRSGFSHGRTGWLYLIYNLAIVAPLAWLAAREPSIGLWLCVAAYALTMIVWWSARRFCLRRVARRASRAPA</sequence>
<organism evidence="9 11">
    <name type="scientific">Oleiagrimonas soli</name>
    <dbReference type="NCBI Taxonomy" id="1543381"/>
    <lineage>
        <taxon>Bacteria</taxon>
        <taxon>Pseudomonadati</taxon>
        <taxon>Pseudomonadota</taxon>
        <taxon>Gammaproteobacteria</taxon>
        <taxon>Lysobacterales</taxon>
        <taxon>Rhodanobacteraceae</taxon>
        <taxon>Oleiagrimonas</taxon>
    </lineage>
</organism>
<keyword evidence="7" id="KW-0460">Magnesium</keyword>
<comment type="caution">
    <text evidence="9">The sequence shown here is derived from an EMBL/GenBank/DDBJ whole genome shotgun (WGS) entry which is preliminary data.</text>
</comment>
<evidence type="ECO:0000256" key="7">
    <source>
        <dbReference type="PIRSR" id="PIRSR600715-1"/>
    </source>
</evidence>
<keyword evidence="7" id="KW-0479">Metal-binding</keyword>
<keyword evidence="3 10" id="KW-0808">Transferase</keyword>
<dbReference type="GO" id="GO:0071555">
    <property type="term" value="P:cell wall organization"/>
    <property type="evidence" value="ECO:0007669"/>
    <property type="project" value="TreeGrafter"/>
</dbReference>
<dbReference type="HOGENOM" id="CLU_023982_3_0_6"/>
<reference evidence="10 12" key="2">
    <citation type="submission" date="2020-08" db="EMBL/GenBank/DDBJ databases">
        <title>Genomic Encyclopedia of Type Strains, Phase IV (KMG-IV): sequencing the most valuable type-strain genomes for metagenomic binning, comparative biology and taxonomic classification.</title>
        <authorList>
            <person name="Goeker M."/>
        </authorList>
    </citation>
    <scope>NUCLEOTIDE SEQUENCE [LARGE SCALE GENOMIC DNA]</scope>
    <source>
        <strain evidence="10 12">DSM 107085</strain>
    </source>
</reference>
<keyword evidence="6 8" id="KW-0472">Membrane</keyword>
<evidence type="ECO:0000256" key="1">
    <source>
        <dbReference type="ARBA" id="ARBA00004651"/>
    </source>
</evidence>
<dbReference type="Pfam" id="PF00953">
    <property type="entry name" value="Glycos_transf_4"/>
    <property type="match status" value="1"/>
</dbReference>
<keyword evidence="2" id="KW-1003">Cell membrane</keyword>
<evidence type="ECO:0000256" key="3">
    <source>
        <dbReference type="ARBA" id="ARBA00022679"/>
    </source>
</evidence>
<evidence type="ECO:0000256" key="6">
    <source>
        <dbReference type="ARBA" id="ARBA00023136"/>
    </source>
</evidence>
<dbReference type="PANTHER" id="PTHR22926">
    <property type="entry name" value="PHOSPHO-N-ACETYLMURAMOYL-PENTAPEPTIDE-TRANSFERASE"/>
    <property type="match status" value="1"/>
</dbReference>
<dbReference type="RefSeq" id="WP_043100810.1">
    <property type="nucleotide sequence ID" value="NZ_JACHET010000001.1"/>
</dbReference>
<dbReference type="GO" id="GO:0009103">
    <property type="term" value="P:lipopolysaccharide biosynthetic process"/>
    <property type="evidence" value="ECO:0007669"/>
    <property type="project" value="TreeGrafter"/>
</dbReference>
<keyword evidence="11" id="KW-1185">Reference proteome</keyword>
<feature type="transmembrane region" description="Helical" evidence="8">
    <location>
        <begin position="180"/>
        <end position="197"/>
    </location>
</feature>
<evidence type="ECO:0000313" key="10">
    <source>
        <dbReference type="EMBL" id="MBB6183326.1"/>
    </source>
</evidence>
<dbReference type="EMBL" id="JROI01000010">
    <property type="protein sequence ID" value="KGI78213.1"/>
    <property type="molecule type" value="Genomic_DNA"/>
</dbReference>
<reference evidence="9 11" key="1">
    <citation type="submission" date="2014-09" db="EMBL/GenBank/DDBJ databases">
        <title>Xanthomonadaceae 3.5X direct submission.</title>
        <authorList>
            <person name="Fang T."/>
            <person name="Wang H."/>
        </authorList>
    </citation>
    <scope>NUCLEOTIDE SEQUENCE [LARGE SCALE GENOMIC DNA]</scope>
    <source>
        <strain evidence="9 11">3.5X</strain>
    </source>
</reference>
<feature type="binding site" evidence="7">
    <location>
        <position position="148"/>
    </location>
    <ligand>
        <name>Mg(2+)</name>
        <dbReference type="ChEBI" id="CHEBI:18420"/>
    </ligand>
</feature>